<reference evidence="3 4" key="1">
    <citation type="submission" date="2010-03" db="EMBL/GenBank/DDBJ databases">
        <title>The genome sequence of Alistipes shahii WAL 8301.</title>
        <authorList>
            <consortium name="metaHIT consortium -- http://www.metahit.eu/"/>
            <person name="Pajon A."/>
            <person name="Turner K."/>
            <person name="Parkhill J."/>
        </authorList>
    </citation>
    <scope>NUCLEOTIDE SEQUENCE [LARGE SCALE GENOMIC DNA]</scope>
    <source>
        <strain evidence="3 4">WAL 8301</strain>
    </source>
</reference>
<dbReference type="OrthoDB" id="1007491at2"/>
<protein>
    <recommendedName>
        <fullName evidence="2">PD-(D/E)XK endonuclease-like domain-containing protein</fullName>
    </recommendedName>
</protein>
<dbReference type="PATRIC" id="fig|717959.3.peg.2323"/>
<dbReference type="STRING" id="717959.AL1_07630"/>
<dbReference type="EMBL" id="FP929032">
    <property type="protein sequence ID" value="CBK63335.1"/>
    <property type="molecule type" value="Genomic_DNA"/>
</dbReference>
<dbReference type="KEGG" id="ash:AL1_07630"/>
<reference evidence="3 4" key="2">
    <citation type="submission" date="2010-03" db="EMBL/GenBank/DDBJ databases">
        <authorList>
            <person name="Pajon A."/>
        </authorList>
    </citation>
    <scope>NUCLEOTIDE SEQUENCE [LARGE SCALE GENOMIC DNA]</scope>
    <source>
        <strain evidence="3 4">WAL 8301</strain>
    </source>
</reference>
<evidence type="ECO:0000256" key="1">
    <source>
        <dbReference type="SAM" id="Coils"/>
    </source>
</evidence>
<keyword evidence="1" id="KW-0175">Coiled coil</keyword>
<dbReference type="AlphaFoldDB" id="D4IK73"/>
<dbReference type="InterPro" id="IPR038726">
    <property type="entry name" value="PDDEXK_AddAB-type"/>
</dbReference>
<organism evidence="3 4">
    <name type="scientific">Alistipes shahii WAL 8301</name>
    <dbReference type="NCBI Taxonomy" id="717959"/>
    <lineage>
        <taxon>Bacteria</taxon>
        <taxon>Pseudomonadati</taxon>
        <taxon>Bacteroidota</taxon>
        <taxon>Bacteroidia</taxon>
        <taxon>Bacteroidales</taxon>
        <taxon>Rikenellaceae</taxon>
        <taxon>Alistipes</taxon>
    </lineage>
</organism>
<accession>D4IK73</accession>
<gene>
    <name evidence="3" type="ORF">AL1_07630</name>
</gene>
<evidence type="ECO:0000313" key="4">
    <source>
        <dbReference type="Proteomes" id="UP000008794"/>
    </source>
</evidence>
<evidence type="ECO:0000313" key="3">
    <source>
        <dbReference type="EMBL" id="CBK63335.1"/>
    </source>
</evidence>
<proteinExistence type="predicted"/>
<name>D4IK73_9BACT</name>
<dbReference type="Pfam" id="PF12705">
    <property type="entry name" value="PDDEXK_1"/>
    <property type="match status" value="1"/>
</dbReference>
<dbReference type="HOGENOM" id="CLU_015152_0_0_10"/>
<dbReference type="BioCyc" id="ASHA717959:AL1_RS03590-MONOMER"/>
<dbReference type="Proteomes" id="UP000008794">
    <property type="component" value="Chromosome"/>
</dbReference>
<keyword evidence="4" id="KW-1185">Reference proteome</keyword>
<evidence type="ECO:0000259" key="2">
    <source>
        <dbReference type="Pfam" id="PF12705"/>
    </source>
</evidence>
<dbReference type="RefSeq" id="WP_015546270.1">
    <property type="nucleotide sequence ID" value="NC_021030.1"/>
</dbReference>
<dbReference type="GeneID" id="92757900"/>
<feature type="domain" description="PD-(D/E)XK endonuclease-like" evidence="2">
    <location>
        <begin position="567"/>
        <end position="827"/>
    </location>
</feature>
<feature type="coiled-coil region" evidence="1">
    <location>
        <begin position="653"/>
        <end position="680"/>
    </location>
</feature>
<sequence length="870" mass="98532">MTILFHPCYDTRCRLDPAQRGPALLDTLTLGPLGLLQELELRLGLTAATTSNLLRTVDYVKLLRDYLPAHPDSPFAPSFEADEFNVAAELLRWRDLLRLAGWKASMRGISPRIDLLADLEASLARPALGDRWQAVLEELPKHRLADWTLELLAPKQLLFPLYGRLIDRLGACGVRIRESVQQATRPEQVRRIRVRDFAEAFRGIPTLDPKRWTLICNHGKLLNNVLRLNGCPTTESSIRENDSSVVQLFEAGFSLFIHPSEEVPEAVDIYRLLNYLQALPNPIPARINLALQRLLTSEAGIDPERWRATVDEALAADDEADEEARNRIRRRLDTLLTPFFEAVSPRAIPLERLQAYARSLRGWALQCSRLGDEASGALPQLAEMCDVMLALLETCSGDTIDGQLLQGWISSIRIDASIRNTEAQVGSFDVVEHPAALVDPVDRAVWVDCMGMPELHYDFEFLSPDERIGLERQGVRVWSRTEEMKVELELIRRGVGQVRRELILITPESDRGTRMEEHPIVDGLRGEELTPFPVETDTVPVELPPLCRKMPEFRIAVGKIAPRETESATSLELLIQRPFDYVMKYTARLRPGGVRELDELNLIEGRVAHRTLELIVRQTEGNLNAMSGIIARREDFDRYFLKAVRECGLGLLLARHAIERKALQEQLRNALSALMQILLQYGLRVEGVEQEASAPLLDAGKPQLTVRVDLLLRSRAGNPVIFDLKWSRNEKRYEAMIREGRDLQLRVYDHAVSSNLGRPVAVTGYFLLGRGQLLSADLPDLRGYVKQVDAPRTTAEAMVRIRAGYERRYEEFRDGIIEEGEGLLVGQLPYVRANDPERLWPLLTEKNGESIIKQIDPYDNAYRIFKGTLK</sequence>